<keyword evidence="3" id="KW-0964">Secreted</keyword>
<evidence type="ECO:0000313" key="6">
    <source>
        <dbReference type="EnsemblMetazoa" id="SCAU015303-PA"/>
    </source>
</evidence>
<reference evidence="6" key="1">
    <citation type="submission" date="2020-05" db="UniProtKB">
        <authorList>
            <consortium name="EnsemblMetazoa"/>
        </authorList>
    </citation>
    <scope>IDENTIFICATION</scope>
    <source>
        <strain evidence="6">USDA</strain>
    </source>
</reference>
<dbReference type="PANTHER" id="PTHR11857:SF43">
    <property type="entry name" value="GEO07291P1-RELATED"/>
    <property type="match status" value="1"/>
</dbReference>
<comment type="similarity">
    <text evidence="2">Belongs to the PBP/GOBP family.</text>
</comment>
<dbReference type="PANTHER" id="PTHR11857">
    <property type="entry name" value="ODORANT BINDING PROTEIN-RELATED"/>
    <property type="match status" value="1"/>
</dbReference>
<dbReference type="EnsemblMetazoa" id="SCAU015303-RA">
    <property type="protein sequence ID" value="SCAU015303-PA"/>
    <property type="gene ID" value="SCAU015303"/>
</dbReference>
<dbReference type="GO" id="GO:0005615">
    <property type="term" value="C:extracellular space"/>
    <property type="evidence" value="ECO:0007669"/>
    <property type="project" value="TreeGrafter"/>
</dbReference>
<evidence type="ECO:0008006" key="8">
    <source>
        <dbReference type="Google" id="ProtNLM"/>
    </source>
</evidence>
<evidence type="ECO:0000256" key="5">
    <source>
        <dbReference type="SAM" id="SignalP"/>
    </source>
</evidence>
<organism evidence="6 7">
    <name type="scientific">Stomoxys calcitrans</name>
    <name type="common">Stable fly</name>
    <name type="synonym">Conops calcitrans</name>
    <dbReference type="NCBI Taxonomy" id="35570"/>
    <lineage>
        <taxon>Eukaryota</taxon>
        <taxon>Metazoa</taxon>
        <taxon>Ecdysozoa</taxon>
        <taxon>Arthropoda</taxon>
        <taxon>Hexapoda</taxon>
        <taxon>Insecta</taxon>
        <taxon>Pterygota</taxon>
        <taxon>Neoptera</taxon>
        <taxon>Endopterygota</taxon>
        <taxon>Diptera</taxon>
        <taxon>Brachycera</taxon>
        <taxon>Muscomorpha</taxon>
        <taxon>Muscoidea</taxon>
        <taxon>Muscidae</taxon>
        <taxon>Stomoxys</taxon>
    </lineage>
</organism>
<evidence type="ECO:0000313" key="7">
    <source>
        <dbReference type="Proteomes" id="UP000095300"/>
    </source>
</evidence>
<dbReference type="Proteomes" id="UP000095300">
    <property type="component" value="Unassembled WGS sequence"/>
</dbReference>
<dbReference type="SMART" id="SM00708">
    <property type="entry name" value="PhBP"/>
    <property type="match status" value="1"/>
</dbReference>
<feature type="signal peptide" evidence="5">
    <location>
        <begin position="1"/>
        <end position="18"/>
    </location>
</feature>
<evidence type="ECO:0000256" key="3">
    <source>
        <dbReference type="ARBA" id="ARBA00022525"/>
    </source>
</evidence>
<dbReference type="InterPro" id="IPR036728">
    <property type="entry name" value="PBP_GOBP_sf"/>
</dbReference>
<accession>A0A1I8QA54</accession>
<keyword evidence="4 5" id="KW-0732">Signal</keyword>
<protein>
    <recommendedName>
        <fullName evidence="8">Odorant binding protein</fullName>
    </recommendedName>
</protein>
<feature type="chain" id="PRO_5009328004" description="Odorant binding protein" evidence="5">
    <location>
        <begin position="19"/>
        <end position="133"/>
    </location>
</feature>
<proteinExistence type="inferred from homology"/>
<dbReference type="KEGG" id="scac:106088816"/>
<name>A0A1I8QA54_STOCA</name>
<evidence type="ECO:0000256" key="4">
    <source>
        <dbReference type="ARBA" id="ARBA00022729"/>
    </source>
</evidence>
<dbReference type="CDD" id="cd23992">
    <property type="entry name" value="PBP_GOBP"/>
    <property type="match status" value="1"/>
</dbReference>
<sequence>MKTFISLAVICLFVTVFAKHELTEEQRAEMKAKVELCAKEENISEAEVTKFMKEDYANPTEDFKCLTTCFFEKEGTLKDGVVQEEFVIKKWGPTIGEDNIKKIYEKCHGIKAENRCETGFKILECCKEAKEAL</sequence>
<dbReference type="InterPro" id="IPR006170">
    <property type="entry name" value="PBP/GOBP"/>
</dbReference>
<dbReference type="GO" id="GO:0005549">
    <property type="term" value="F:odorant binding"/>
    <property type="evidence" value="ECO:0007669"/>
    <property type="project" value="InterPro"/>
</dbReference>
<keyword evidence="7" id="KW-1185">Reference proteome</keyword>
<gene>
    <name evidence="6" type="primary">106088816</name>
</gene>
<evidence type="ECO:0000256" key="1">
    <source>
        <dbReference type="ARBA" id="ARBA00004613"/>
    </source>
</evidence>
<dbReference type="AlphaFoldDB" id="A0A1I8QA54"/>
<evidence type="ECO:0000256" key="2">
    <source>
        <dbReference type="ARBA" id="ARBA00008098"/>
    </source>
</evidence>
<comment type="subcellular location">
    <subcellularLocation>
        <location evidence="1">Secreted</location>
    </subcellularLocation>
</comment>
<dbReference type="Gene3D" id="1.10.238.20">
    <property type="entry name" value="Pheromone/general odorant binding protein domain"/>
    <property type="match status" value="1"/>
</dbReference>
<dbReference type="VEuPathDB" id="VectorBase:SCAU015303"/>
<dbReference type="OrthoDB" id="7665616at2759"/>
<dbReference type="GO" id="GO:0007608">
    <property type="term" value="P:sensory perception of smell"/>
    <property type="evidence" value="ECO:0007669"/>
    <property type="project" value="TreeGrafter"/>
</dbReference>
<dbReference type="Pfam" id="PF01395">
    <property type="entry name" value="PBP_GOBP"/>
    <property type="match status" value="1"/>
</dbReference>
<dbReference type="SUPFAM" id="SSF47565">
    <property type="entry name" value="Insect pheromone/odorant-binding proteins"/>
    <property type="match status" value="1"/>
</dbReference>